<reference evidence="2 3" key="1">
    <citation type="submission" date="2021-05" db="EMBL/GenBank/DDBJ databases">
        <title>Genome Assembly of Synthetic Allotetraploid Brassica napus Reveals Homoeologous Exchanges between Subgenomes.</title>
        <authorList>
            <person name="Davis J.T."/>
        </authorList>
    </citation>
    <scope>NUCLEOTIDE SEQUENCE [LARGE SCALE GENOMIC DNA]</scope>
    <source>
        <strain evidence="3">cv. Da-Ae</strain>
        <tissue evidence="2">Seedling</tissue>
    </source>
</reference>
<evidence type="ECO:0000313" key="3">
    <source>
        <dbReference type="Proteomes" id="UP000824890"/>
    </source>
</evidence>
<dbReference type="Proteomes" id="UP000824890">
    <property type="component" value="Unassembled WGS sequence"/>
</dbReference>
<organism evidence="2 3">
    <name type="scientific">Brassica napus</name>
    <name type="common">Rape</name>
    <dbReference type="NCBI Taxonomy" id="3708"/>
    <lineage>
        <taxon>Eukaryota</taxon>
        <taxon>Viridiplantae</taxon>
        <taxon>Streptophyta</taxon>
        <taxon>Embryophyta</taxon>
        <taxon>Tracheophyta</taxon>
        <taxon>Spermatophyta</taxon>
        <taxon>Magnoliopsida</taxon>
        <taxon>eudicotyledons</taxon>
        <taxon>Gunneridae</taxon>
        <taxon>Pentapetalae</taxon>
        <taxon>rosids</taxon>
        <taxon>malvids</taxon>
        <taxon>Brassicales</taxon>
        <taxon>Brassicaceae</taxon>
        <taxon>Brassiceae</taxon>
        <taxon>Brassica</taxon>
    </lineage>
</organism>
<evidence type="ECO:0000256" key="1">
    <source>
        <dbReference type="SAM" id="MobiDB-lite"/>
    </source>
</evidence>
<comment type="caution">
    <text evidence="2">The sequence shown here is derived from an EMBL/GenBank/DDBJ whole genome shotgun (WGS) entry which is preliminary data.</text>
</comment>
<keyword evidence="3" id="KW-1185">Reference proteome</keyword>
<protein>
    <submittedName>
        <fullName evidence="2">Uncharacterized protein</fullName>
    </submittedName>
</protein>
<accession>A0ABQ8DVZ7</accession>
<gene>
    <name evidence="2" type="ORF">HID58_010617</name>
</gene>
<evidence type="ECO:0000313" key="2">
    <source>
        <dbReference type="EMBL" id="KAH0933500.1"/>
    </source>
</evidence>
<dbReference type="PANTHER" id="PTHR43768">
    <property type="entry name" value="TREHALOSE 6-PHOSPHATE PHOSPHATASE"/>
    <property type="match status" value="1"/>
</dbReference>
<feature type="region of interest" description="Disordered" evidence="1">
    <location>
        <begin position="1"/>
        <end position="34"/>
    </location>
</feature>
<dbReference type="InterPro" id="IPR044651">
    <property type="entry name" value="OTSB-like"/>
</dbReference>
<name>A0ABQ8DVZ7_BRANA</name>
<proteinExistence type="predicted"/>
<sequence length="184" mass="20976">MYESNHISSVLRDHTPPANKKSRLGGGSSSKLTSNYGRFMTSPWKKPAKLGDVRSNVSRLLQNMIFLNLVGLTELYYAVSHPAREFISIIEDGYRILLEKMKDIKGAKRIKSLVHYRNVDDKFWLDVIAQRLYGHLKQYPPLRLTHGGKVRKDCVSDLFVDGLEQHLRGRRNGIVKPVSIQTTA</sequence>
<dbReference type="PANTHER" id="PTHR43768:SF17">
    <property type="entry name" value="TREHALOSE-PHOSPHATE PHOSPHATASE F-RELATED"/>
    <property type="match status" value="1"/>
</dbReference>
<dbReference type="EMBL" id="JAGKQM010000003">
    <property type="protein sequence ID" value="KAH0933500.1"/>
    <property type="molecule type" value="Genomic_DNA"/>
</dbReference>